<sequence length="263" mass="27633">MTAASFDLMIILPALLAGLLVLVTHIPLGAQVLKRGIVFIDLAIAQIAALGVIIAGVADLDPQGWAVQLAAALAAVLGAVLLTWTEKRWPEVQEAQIGVMFILAATAGLLLVAHNPHGGEHLQDLLAGQILWVRYDQLLVPAIGTAAISALLFLFQNRLSRLGFYLIFALAVTASVQLVGVYLVFTSLIVPGLAVRHYSGGKRLALAYLIGAAGYASGLVLSTLFDLPSGALIVWCLTALAIVVYAVGPKRHGSHGASRHHHG</sequence>
<gene>
    <name evidence="8" type="ORF">H3H39_11610</name>
</gene>
<protein>
    <submittedName>
        <fullName evidence="8">Metal ABC transporter permease</fullName>
    </submittedName>
</protein>
<feature type="transmembrane region" description="Helical" evidence="7">
    <location>
        <begin position="205"/>
        <end position="225"/>
    </location>
</feature>
<evidence type="ECO:0000256" key="3">
    <source>
        <dbReference type="ARBA" id="ARBA00022692"/>
    </source>
</evidence>
<feature type="transmembrane region" description="Helical" evidence="7">
    <location>
        <begin position="137"/>
        <end position="155"/>
    </location>
</feature>
<keyword evidence="4 7" id="KW-1133">Transmembrane helix</keyword>
<keyword evidence="6" id="KW-0813">Transport</keyword>
<dbReference type="Pfam" id="PF00950">
    <property type="entry name" value="ABC-3"/>
    <property type="match status" value="1"/>
</dbReference>
<evidence type="ECO:0000256" key="2">
    <source>
        <dbReference type="ARBA" id="ARBA00008034"/>
    </source>
</evidence>
<evidence type="ECO:0000313" key="9">
    <source>
        <dbReference type="Proteomes" id="UP000573499"/>
    </source>
</evidence>
<proteinExistence type="inferred from homology"/>
<organism evidence="8 9">
    <name type="scientific">Rugamonas apoptosis</name>
    <dbReference type="NCBI Taxonomy" id="2758570"/>
    <lineage>
        <taxon>Bacteria</taxon>
        <taxon>Pseudomonadati</taxon>
        <taxon>Pseudomonadota</taxon>
        <taxon>Betaproteobacteria</taxon>
        <taxon>Burkholderiales</taxon>
        <taxon>Oxalobacteraceae</taxon>
        <taxon>Telluria group</taxon>
        <taxon>Rugamonas</taxon>
    </lineage>
</organism>
<evidence type="ECO:0000313" key="8">
    <source>
        <dbReference type="EMBL" id="MBA5687692.1"/>
    </source>
</evidence>
<feature type="transmembrane region" description="Helical" evidence="7">
    <location>
        <begin position="64"/>
        <end position="85"/>
    </location>
</feature>
<dbReference type="SUPFAM" id="SSF81345">
    <property type="entry name" value="ABC transporter involved in vitamin B12 uptake, BtuC"/>
    <property type="match status" value="1"/>
</dbReference>
<reference evidence="8 9" key="1">
    <citation type="submission" date="2020-07" db="EMBL/GenBank/DDBJ databases">
        <title>Novel species isolated from subtropical streams in China.</title>
        <authorList>
            <person name="Lu H."/>
        </authorList>
    </citation>
    <scope>NUCLEOTIDE SEQUENCE [LARGE SCALE GENOMIC DNA]</scope>
    <source>
        <strain evidence="8 9">LX47W</strain>
    </source>
</reference>
<evidence type="ECO:0000256" key="1">
    <source>
        <dbReference type="ARBA" id="ARBA00004141"/>
    </source>
</evidence>
<comment type="similarity">
    <text evidence="2 6">Belongs to the ABC-3 integral membrane protein family.</text>
</comment>
<dbReference type="GO" id="GO:0055085">
    <property type="term" value="P:transmembrane transport"/>
    <property type="evidence" value="ECO:0007669"/>
    <property type="project" value="InterPro"/>
</dbReference>
<keyword evidence="9" id="KW-1185">Reference proteome</keyword>
<evidence type="ECO:0000256" key="4">
    <source>
        <dbReference type="ARBA" id="ARBA00022989"/>
    </source>
</evidence>
<evidence type="ECO:0000256" key="5">
    <source>
        <dbReference type="ARBA" id="ARBA00023136"/>
    </source>
</evidence>
<keyword evidence="3 6" id="KW-0812">Transmembrane</keyword>
<feature type="transmembrane region" description="Helical" evidence="7">
    <location>
        <begin position="38"/>
        <end position="58"/>
    </location>
</feature>
<feature type="transmembrane region" description="Helical" evidence="7">
    <location>
        <begin position="6"/>
        <end position="26"/>
    </location>
</feature>
<dbReference type="PANTHER" id="PTHR30477">
    <property type="entry name" value="ABC-TRANSPORTER METAL-BINDING PROTEIN"/>
    <property type="match status" value="1"/>
</dbReference>
<feature type="transmembrane region" description="Helical" evidence="7">
    <location>
        <begin position="97"/>
        <end position="117"/>
    </location>
</feature>
<dbReference type="RefSeq" id="WP_182153545.1">
    <property type="nucleotide sequence ID" value="NZ_JACEZU010000005.1"/>
</dbReference>
<dbReference type="InterPro" id="IPR037294">
    <property type="entry name" value="ABC_BtuC-like"/>
</dbReference>
<dbReference type="Gene3D" id="1.10.3470.10">
    <property type="entry name" value="ABC transporter involved in vitamin B12 uptake, BtuC"/>
    <property type="match status" value="1"/>
</dbReference>
<comment type="caution">
    <text evidence="8">The sequence shown here is derived from an EMBL/GenBank/DDBJ whole genome shotgun (WGS) entry which is preliminary data.</text>
</comment>
<feature type="transmembrane region" description="Helical" evidence="7">
    <location>
        <begin position="232"/>
        <end position="248"/>
    </location>
</feature>
<dbReference type="PANTHER" id="PTHR30477:SF19">
    <property type="entry name" value="METAL ABC TRANSPORTER PERMEASE"/>
    <property type="match status" value="1"/>
</dbReference>
<comment type="subcellular location">
    <subcellularLocation>
        <location evidence="6">Cell membrane</location>
        <topology evidence="6">Multi-pass membrane protein</topology>
    </subcellularLocation>
    <subcellularLocation>
        <location evidence="1">Membrane</location>
        <topology evidence="1">Multi-pass membrane protein</topology>
    </subcellularLocation>
</comment>
<keyword evidence="5 7" id="KW-0472">Membrane</keyword>
<dbReference type="EMBL" id="JACEZU010000005">
    <property type="protein sequence ID" value="MBA5687692.1"/>
    <property type="molecule type" value="Genomic_DNA"/>
</dbReference>
<evidence type="ECO:0000256" key="7">
    <source>
        <dbReference type="SAM" id="Phobius"/>
    </source>
</evidence>
<feature type="transmembrane region" description="Helical" evidence="7">
    <location>
        <begin position="162"/>
        <end position="185"/>
    </location>
</feature>
<name>A0A7W2IKS4_9BURK</name>
<dbReference type="AlphaFoldDB" id="A0A7W2IKS4"/>
<evidence type="ECO:0000256" key="6">
    <source>
        <dbReference type="RuleBase" id="RU003943"/>
    </source>
</evidence>
<dbReference type="GO" id="GO:0010043">
    <property type="term" value="P:response to zinc ion"/>
    <property type="evidence" value="ECO:0007669"/>
    <property type="project" value="TreeGrafter"/>
</dbReference>
<accession>A0A7W2IKS4</accession>
<dbReference type="InterPro" id="IPR001626">
    <property type="entry name" value="ABC_TroCD"/>
</dbReference>
<dbReference type="GO" id="GO:0043190">
    <property type="term" value="C:ATP-binding cassette (ABC) transporter complex"/>
    <property type="evidence" value="ECO:0007669"/>
    <property type="project" value="InterPro"/>
</dbReference>
<dbReference type="Proteomes" id="UP000573499">
    <property type="component" value="Unassembled WGS sequence"/>
</dbReference>